<feature type="transmembrane region" description="Helical" evidence="6">
    <location>
        <begin position="7"/>
        <end position="32"/>
    </location>
</feature>
<feature type="transmembrane region" description="Helical" evidence="6">
    <location>
        <begin position="212"/>
        <end position="229"/>
    </location>
</feature>
<evidence type="ECO:0000256" key="5">
    <source>
        <dbReference type="ARBA" id="ARBA00023136"/>
    </source>
</evidence>
<keyword evidence="2" id="KW-1003">Cell membrane</keyword>
<evidence type="ECO:0000256" key="6">
    <source>
        <dbReference type="SAM" id="Phobius"/>
    </source>
</evidence>
<dbReference type="PANTHER" id="PTHR30250:SF11">
    <property type="entry name" value="O-ANTIGEN TRANSPORTER-RELATED"/>
    <property type="match status" value="1"/>
</dbReference>
<feature type="transmembrane region" description="Helical" evidence="6">
    <location>
        <begin position="44"/>
        <end position="62"/>
    </location>
</feature>
<feature type="transmembrane region" description="Helical" evidence="6">
    <location>
        <begin position="108"/>
        <end position="127"/>
    </location>
</feature>
<keyword evidence="5 6" id="KW-0472">Membrane</keyword>
<dbReference type="Pfam" id="PF01943">
    <property type="entry name" value="Polysacc_synt"/>
    <property type="match status" value="1"/>
</dbReference>
<evidence type="ECO:0000256" key="3">
    <source>
        <dbReference type="ARBA" id="ARBA00022692"/>
    </source>
</evidence>
<keyword evidence="8" id="KW-1185">Reference proteome</keyword>
<organism evidence="7 8">
    <name type="scientific">Denitrificimonas halotolerans</name>
    <dbReference type="NCBI Taxonomy" id="3098930"/>
    <lineage>
        <taxon>Bacteria</taxon>
        <taxon>Pseudomonadati</taxon>
        <taxon>Pseudomonadota</taxon>
        <taxon>Gammaproteobacteria</taxon>
        <taxon>Pseudomonadales</taxon>
        <taxon>Pseudomonadaceae</taxon>
        <taxon>Denitrificimonas</taxon>
    </lineage>
</organism>
<feature type="transmembrane region" description="Helical" evidence="6">
    <location>
        <begin position="294"/>
        <end position="316"/>
    </location>
</feature>
<keyword evidence="3 6" id="KW-0812">Transmembrane</keyword>
<evidence type="ECO:0000313" key="7">
    <source>
        <dbReference type="EMBL" id="MDY7218793.1"/>
    </source>
</evidence>
<comment type="caution">
    <text evidence="7">The sequence shown here is derived from an EMBL/GenBank/DDBJ whole genome shotgun (WGS) entry which is preliminary data.</text>
</comment>
<evidence type="ECO:0000256" key="4">
    <source>
        <dbReference type="ARBA" id="ARBA00022989"/>
    </source>
</evidence>
<sequence length="470" mass="52931">MNLNKILGYAIGPIGAAALGFITLPLITWFYSVEDVGRISMLQVVASFSILLFCLGLDQAYVREYHESDNKPKLLKLSLFPGLFLIICTYGIIYLIEPTVIAKYLYDIPSAFLSAVSILCFFLAFTSRFLSLILRMEERALAYSMSQLLPKIIFLLFIVSTVLFGFKKDAYNLITAHTLSVLSVFLVFFWNTRKEWLTSLKYSIKWIEIKPLLIFGLPLVIGGLASWGLNVMDKLFLRSMSTFAELGVYSVTMSIAGVATIFAGIFNTIWAPMVYKWVKEGADLKKVDEISEHLLAAIYFIVVLAGLFSWILPYFLPKEYAAIEYLITLCLIAPLFYTLSETTAVGISISRKTGFSMLASIGAMLINVIGNYLLVPKIGATGAAISTAFSFWVFYILRTELARRVWRNMPSVKTYLIITILLSVVVIKSLFLDQGGLLLFIWIGMFFIGFFIFNRSIKMVKEVLLSQYAK</sequence>
<evidence type="ECO:0000256" key="1">
    <source>
        <dbReference type="ARBA" id="ARBA00004651"/>
    </source>
</evidence>
<feature type="transmembrane region" description="Helical" evidence="6">
    <location>
        <begin position="412"/>
        <end position="431"/>
    </location>
</feature>
<evidence type="ECO:0000313" key="8">
    <source>
        <dbReference type="Proteomes" id="UP001294570"/>
    </source>
</evidence>
<accession>A0ABU5GP69</accession>
<reference evidence="7 8" key="1">
    <citation type="submission" date="2023-12" db="EMBL/GenBank/DDBJ databases">
        <title>Denitrificimonas halotolerans sp. nov.,a novel species isolated from landfill leachate.</title>
        <authorList>
            <person name="Wang S."/>
        </authorList>
    </citation>
    <scope>NUCLEOTIDE SEQUENCE [LARGE SCALE GENOMIC DNA]</scope>
    <source>
        <strain evidence="7 8">JX-1</strain>
    </source>
</reference>
<feature type="transmembrane region" description="Helical" evidence="6">
    <location>
        <begin position="249"/>
        <end position="273"/>
    </location>
</feature>
<feature type="transmembrane region" description="Helical" evidence="6">
    <location>
        <begin position="148"/>
        <end position="166"/>
    </location>
</feature>
<dbReference type="InterPro" id="IPR050833">
    <property type="entry name" value="Poly_Biosynth_Transport"/>
</dbReference>
<feature type="transmembrane region" description="Helical" evidence="6">
    <location>
        <begin position="352"/>
        <end position="372"/>
    </location>
</feature>
<comment type="subcellular location">
    <subcellularLocation>
        <location evidence="1">Cell membrane</location>
        <topology evidence="1">Multi-pass membrane protein</topology>
    </subcellularLocation>
</comment>
<feature type="transmembrane region" description="Helical" evidence="6">
    <location>
        <begin position="74"/>
        <end position="96"/>
    </location>
</feature>
<dbReference type="InterPro" id="IPR002797">
    <property type="entry name" value="Polysacc_synth"/>
</dbReference>
<feature type="transmembrane region" description="Helical" evidence="6">
    <location>
        <begin position="322"/>
        <end position="340"/>
    </location>
</feature>
<protein>
    <submittedName>
        <fullName evidence="7">Oligosaccharide flippase family protein</fullName>
    </submittedName>
</protein>
<feature type="transmembrane region" description="Helical" evidence="6">
    <location>
        <begin position="378"/>
        <end position="397"/>
    </location>
</feature>
<name>A0ABU5GP69_9GAMM</name>
<dbReference type="PANTHER" id="PTHR30250">
    <property type="entry name" value="PST FAMILY PREDICTED COLANIC ACID TRANSPORTER"/>
    <property type="match status" value="1"/>
</dbReference>
<dbReference type="RefSeq" id="WP_321552886.1">
    <property type="nucleotide sequence ID" value="NZ_JAXIVU010000003.1"/>
</dbReference>
<proteinExistence type="predicted"/>
<keyword evidence="4 6" id="KW-1133">Transmembrane helix</keyword>
<feature type="transmembrane region" description="Helical" evidence="6">
    <location>
        <begin position="437"/>
        <end position="453"/>
    </location>
</feature>
<evidence type="ECO:0000256" key="2">
    <source>
        <dbReference type="ARBA" id="ARBA00022475"/>
    </source>
</evidence>
<gene>
    <name evidence="7" type="ORF">TOI97_04305</name>
</gene>
<dbReference type="EMBL" id="JAXIVU010000003">
    <property type="protein sequence ID" value="MDY7218793.1"/>
    <property type="molecule type" value="Genomic_DNA"/>
</dbReference>
<dbReference type="Proteomes" id="UP001294570">
    <property type="component" value="Unassembled WGS sequence"/>
</dbReference>
<feature type="transmembrane region" description="Helical" evidence="6">
    <location>
        <begin position="172"/>
        <end position="191"/>
    </location>
</feature>